<keyword evidence="1" id="KW-0812">Transmembrane</keyword>
<evidence type="ECO:0000313" key="3">
    <source>
        <dbReference type="Proteomes" id="UP001500483"/>
    </source>
</evidence>
<reference evidence="3" key="1">
    <citation type="journal article" date="2019" name="Int. J. Syst. Evol. Microbiol.">
        <title>The Global Catalogue of Microorganisms (GCM) 10K type strain sequencing project: providing services to taxonomists for standard genome sequencing and annotation.</title>
        <authorList>
            <consortium name="The Broad Institute Genomics Platform"/>
            <consortium name="The Broad Institute Genome Sequencing Center for Infectious Disease"/>
            <person name="Wu L."/>
            <person name="Ma J."/>
        </authorList>
    </citation>
    <scope>NUCLEOTIDE SEQUENCE [LARGE SCALE GENOMIC DNA]</scope>
    <source>
        <strain evidence="3">JCM 9687</strain>
    </source>
</reference>
<evidence type="ECO:0000313" key="2">
    <source>
        <dbReference type="EMBL" id="GAA3362081.1"/>
    </source>
</evidence>
<feature type="transmembrane region" description="Helical" evidence="1">
    <location>
        <begin position="20"/>
        <end position="39"/>
    </location>
</feature>
<dbReference type="Proteomes" id="UP001500483">
    <property type="component" value="Unassembled WGS sequence"/>
</dbReference>
<comment type="caution">
    <text evidence="2">The sequence shown here is derived from an EMBL/GenBank/DDBJ whole genome shotgun (WGS) entry which is preliminary data.</text>
</comment>
<keyword evidence="1" id="KW-0472">Membrane</keyword>
<dbReference type="RefSeq" id="WP_309148749.1">
    <property type="nucleotide sequence ID" value="NZ_BAAAYK010000038.1"/>
</dbReference>
<dbReference type="EMBL" id="BAAAYK010000038">
    <property type="protein sequence ID" value="GAA3362081.1"/>
    <property type="molecule type" value="Genomic_DNA"/>
</dbReference>
<organism evidence="2 3">
    <name type="scientific">Saccharopolyspora gregorii</name>
    <dbReference type="NCBI Taxonomy" id="33914"/>
    <lineage>
        <taxon>Bacteria</taxon>
        <taxon>Bacillati</taxon>
        <taxon>Actinomycetota</taxon>
        <taxon>Actinomycetes</taxon>
        <taxon>Pseudonocardiales</taxon>
        <taxon>Pseudonocardiaceae</taxon>
        <taxon>Saccharopolyspora</taxon>
    </lineage>
</organism>
<keyword evidence="1" id="KW-1133">Transmembrane helix</keyword>
<gene>
    <name evidence="2" type="ORF">GCM10020366_48590</name>
</gene>
<keyword evidence="3" id="KW-1185">Reference proteome</keyword>
<evidence type="ECO:0000256" key="1">
    <source>
        <dbReference type="SAM" id="Phobius"/>
    </source>
</evidence>
<protein>
    <submittedName>
        <fullName evidence="2">Uncharacterized protein</fullName>
    </submittedName>
</protein>
<accession>A0ABP6RWQ5</accession>
<name>A0ABP6RWQ5_9PSEU</name>
<sequence length="72" mass="8478">MDWLFEWWDGVELWLVQLWYPLLVTLVLVVLLPVCWYLARFLDRAIDGIGARLTRVRDAEPPVRTPRGTDVP</sequence>
<proteinExistence type="predicted"/>